<dbReference type="PANTHER" id="PTHR43798:SF33">
    <property type="entry name" value="HYDROLASE, PUTATIVE (AFU_ORTHOLOGUE AFUA_2G14860)-RELATED"/>
    <property type="match status" value="1"/>
</dbReference>
<evidence type="ECO:0000259" key="3">
    <source>
        <dbReference type="Pfam" id="PF00561"/>
    </source>
</evidence>
<accession>Q59539</accession>
<evidence type="ECO:0000313" key="4">
    <source>
        <dbReference type="EMBL" id="AAA95966.1"/>
    </source>
</evidence>
<dbReference type="InterPro" id="IPR050266">
    <property type="entry name" value="AB_hydrolase_sf"/>
</dbReference>
<protein>
    <submittedName>
        <fullName evidence="4">Lipase-esterase</fullName>
        <ecNumber evidence="4">3.1.1.3</ecNumber>
    </submittedName>
</protein>
<dbReference type="GO" id="GO:0016020">
    <property type="term" value="C:membrane"/>
    <property type="evidence" value="ECO:0007669"/>
    <property type="project" value="TreeGrafter"/>
</dbReference>
<dbReference type="ESTHER" id="mycmy-LIP3">
    <property type="family name" value="6_AlphaBeta_hydrolase"/>
</dbReference>
<dbReference type="Pfam" id="PF00561">
    <property type="entry name" value="Abhydrolase_1"/>
    <property type="match status" value="1"/>
</dbReference>
<organism evidence="4">
    <name type="scientific">Mycoplasma mycoides</name>
    <dbReference type="NCBI Taxonomy" id="2102"/>
    <lineage>
        <taxon>Bacteria</taxon>
        <taxon>Bacillati</taxon>
        <taxon>Mycoplasmatota</taxon>
        <taxon>Mollicutes</taxon>
        <taxon>Mycoplasmataceae</taxon>
        <taxon>Mycoplasma</taxon>
    </lineage>
</organism>
<proteinExistence type="inferred from homology"/>
<dbReference type="InterPro" id="IPR000073">
    <property type="entry name" value="AB_hydrolase_1"/>
</dbReference>
<dbReference type="PANTHER" id="PTHR43798">
    <property type="entry name" value="MONOACYLGLYCEROL LIPASE"/>
    <property type="match status" value="1"/>
</dbReference>
<dbReference type="AlphaFoldDB" id="Q59539"/>
<dbReference type="Gene3D" id="3.40.50.1820">
    <property type="entry name" value="alpha/beta hydrolase"/>
    <property type="match status" value="1"/>
</dbReference>
<dbReference type="GO" id="GO:0004806">
    <property type="term" value="F:triacylglycerol lipase activity"/>
    <property type="evidence" value="ECO:0007669"/>
    <property type="project" value="UniProtKB-EC"/>
</dbReference>
<keyword evidence="4" id="KW-0378">Hydrolase</keyword>
<dbReference type="EMBL" id="U17036">
    <property type="protein sequence ID" value="AAA95966.1"/>
    <property type="molecule type" value="Genomic_DNA"/>
</dbReference>
<dbReference type="InterPro" id="IPR029058">
    <property type="entry name" value="AB_hydrolase_fold"/>
</dbReference>
<dbReference type="SUPFAM" id="SSF53474">
    <property type="entry name" value="alpha/beta-Hydrolases"/>
    <property type="match status" value="1"/>
</dbReference>
<evidence type="ECO:0000256" key="1">
    <source>
        <dbReference type="ARBA" id="ARBA00006989"/>
    </source>
</evidence>
<dbReference type="PIR" id="JC4111">
    <property type="entry name" value="JC4111"/>
</dbReference>
<feature type="domain" description="AB hydrolase-1" evidence="3">
    <location>
        <begin position="22"/>
        <end position="253"/>
    </location>
</feature>
<keyword evidence="2" id="KW-0719">Serine esterase</keyword>
<gene>
    <name evidence="4" type="primary">LIP3</name>
</gene>
<comment type="similarity">
    <text evidence="1">Belongs to the lipase/esterase LIP3/BchO family.</text>
</comment>
<dbReference type="EC" id="3.1.1.3" evidence="4"/>
<evidence type="ECO:0000256" key="2">
    <source>
        <dbReference type="ARBA" id="ARBA00022487"/>
    </source>
</evidence>
<name>Q59539_MYCMY</name>
<sequence length="269" mass="31377">MKKIIYDYDYIFKDNNNDTENIIFCHGFNASINVFNIFKNYWTKSNYYALQSPGNNNVKPIKDDEISVLQFAKLVVEFVKNNNLKNVTLIGHSMGGGTISLAYQLAPELFKKLVYVCPMNKASEDVNNNFLHDYFPKTFEEFTTDFLGSLYYDPSFLTFLTKDPKWMRLAKWHFSGNDYNTKELTDLGKTLVSKELHEQIYQAIKTIKIPTLLILGEKDGVVNREACLKYYQDEVKNVITTWIPKTGHMVFEEDWDSFIKILEPFLLNK</sequence>
<reference evidence="4" key="1">
    <citation type="journal article" date="1995" name="Gene">
        <title>Cloning and characterization of the lipase operon from Mycoplasma mycoides subspecies mycoides LC.</title>
        <authorList>
            <person name="Rawadi G."/>
            <person name="Lalanne J.L."/>
            <person name="Roulland-Dussoix D."/>
        </authorList>
    </citation>
    <scope>NUCLEOTIDE SEQUENCE</scope>
    <source>
        <strain evidence="4">Y-goat</strain>
    </source>
</reference>